<name>A0A0E9N9Q0_SAICN</name>
<proteinExistence type="predicted"/>
<gene>
    <name evidence="1" type="ORF">G7K_0657-t1</name>
</gene>
<dbReference type="AlphaFoldDB" id="A0A0E9N9Q0"/>
<evidence type="ECO:0000313" key="2">
    <source>
        <dbReference type="Proteomes" id="UP000033140"/>
    </source>
</evidence>
<dbReference type="EMBL" id="BACD03000004">
    <property type="protein sequence ID" value="GAO46426.1"/>
    <property type="molecule type" value="Genomic_DNA"/>
</dbReference>
<comment type="caution">
    <text evidence="1">The sequence shown here is derived from an EMBL/GenBank/DDBJ whole genome shotgun (WGS) entry which is preliminary data.</text>
</comment>
<reference evidence="1 2" key="3">
    <citation type="journal article" date="2015" name="Genome Announc.">
        <title>Draft Genome Sequence of the Archiascomycetous Yeast Saitoella complicata.</title>
        <authorList>
            <person name="Yamauchi K."/>
            <person name="Kondo S."/>
            <person name="Hamamoto M."/>
            <person name="Takahashi Y."/>
            <person name="Ogura Y."/>
            <person name="Hayashi T."/>
            <person name="Nishida H."/>
        </authorList>
    </citation>
    <scope>NUCLEOTIDE SEQUENCE [LARGE SCALE GENOMIC DNA]</scope>
    <source>
        <strain evidence="1 2">NRRL Y-17804</strain>
    </source>
</reference>
<sequence>MHAAAAPYCTAQCLCFETRDHFVRRQPRTPVPRHSFINCQLSTTVLFDLYLFEARTMVSLIDKLRSQLEVWRLERRYVTKHAKRNRQCTCDSTIHLRRRPLHLEPETQGRADCEGEGSYGDNEVEEEGVCLNLVPGKLHSWMCTFGFWQRCRGTSISIIFGISHIW</sequence>
<protein>
    <submittedName>
        <fullName evidence="1">Uncharacterized protein</fullName>
    </submittedName>
</protein>
<keyword evidence="2" id="KW-1185">Reference proteome</keyword>
<reference evidence="1 2" key="2">
    <citation type="journal article" date="2014" name="J. Gen. Appl. Microbiol.">
        <title>The early diverging ascomycetous budding yeast Saitoella complicata has three histone deacetylases belonging to the Clr6, Hos2, and Rpd3 lineages.</title>
        <authorList>
            <person name="Nishida H."/>
            <person name="Matsumoto T."/>
            <person name="Kondo S."/>
            <person name="Hamamoto M."/>
            <person name="Yoshikawa H."/>
        </authorList>
    </citation>
    <scope>NUCLEOTIDE SEQUENCE [LARGE SCALE GENOMIC DNA]</scope>
    <source>
        <strain evidence="1 2">NRRL Y-17804</strain>
    </source>
</reference>
<evidence type="ECO:0000313" key="1">
    <source>
        <dbReference type="EMBL" id="GAO46426.1"/>
    </source>
</evidence>
<organism evidence="1 2">
    <name type="scientific">Saitoella complicata (strain BCRC 22490 / CBS 7301 / JCM 7358 / NBRC 10748 / NRRL Y-17804)</name>
    <dbReference type="NCBI Taxonomy" id="698492"/>
    <lineage>
        <taxon>Eukaryota</taxon>
        <taxon>Fungi</taxon>
        <taxon>Dikarya</taxon>
        <taxon>Ascomycota</taxon>
        <taxon>Taphrinomycotina</taxon>
        <taxon>Taphrinomycotina incertae sedis</taxon>
        <taxon>Saitoella</taxon>
    </lineage>
</organism>
<dbReference type="Proteomes" id="UP000033140">
    <property type="component" value="Unassembled WGS sequence"/>
</dbReference>
<reference evidence="1 2" key="1">
    <citation type="journal article" date="2011" name="J. Gen. Appl. Microbiol.">
        <title>Draft genome sequencing of the enigmatic yeast Saitoella complicata.</title>
        <authorList>
            <person name="Nishida H."/>
            <person name="Hamamoto M."/>
            <person name="Sugiyama J."/>
        </authorList>
    </citation>
    <scope>NUCLEOTIDE SEQUENCE [LARGE SCALE GENOMIC DNA]</scope>
    <source>
        <strain evidence="1 2">NRRL Y-17804</strain>
    </source>
</reference>
<accession>A0A0E9N9Q0</accession>